<dbReference type="AlphaFoldDB" id="A0A835U8J4"/>
<gene>
    <name evidence="2" type="ORF">HPP92_026925</name>
</gene>
<evidence type="ECO:0000256" key="1">
    <source>
        <dbReference type="SAM" id="MobiDB-lite"/>
    </source>
</evidence>
<comment type="caution">
    <text evidence="2">The sequence shown here is derived from an EMBL/GenBank/DDBJ whole genome shotgun (WGS) entry which is preliminary data.</text>
</comment>
<evidence type="ECO:0000313" key="3">
    <source>
        <dbReference type="Proteomes" id="UP000639772"/>
    </source>
</evidence>
<dbReference type="EMBL" id="JADCNM010000139">
    <property type="protein sequence ID" value="KAG0450101.1"/>
    <property type="molecule type" value="Genomic_DNA"/>
</dbReference>
<reference evidence="2 3" key="1">
    <citation type="journal article" date="2020" name="Nat. Food">
        <title>A phased Vanilla planifolia genome enables genetic improvement of flavour and production.</title>
        <authorList>
            <person name="Hasing T."/>
            <person name="Tang H."/>
            <person name="Brym M."/>
            <person name="Khazi F."/>
            <person name="Huang T."/>
            <person name="Chambers A.H."/>
        </authorList>
    </citation>
    <scope>NUCLEOTIDE SEQUENCE [LARGE SCALE GENOMIC DNA]</scope>
    <source>
        <tissue evidence="2">Leaf</tissue>
    </source>
</reference>
<organism evidence="2 3">
    <name type="scientific">Vanilla planifolia</name>
    <name type="common">Vanilla</name>
    <dbReference type="NCBI Taxonomy" id="51239"/>
    <lineage>
        <taxon>Eukaryota</taxon>
        <taxon>Viridiplantae</taxon>
        <taxon>Streptophyta</taxon>
        <taxon>Embryophyta</taxon>
        <taxon>Tracheophyta</taxon>
        <taxon>Spermatophyta</taxon>
        <taxon>Magnoliopsida</taxon>
        <taxon>Liliopsida</taxon>
        <taxon>Asparagales</taxon>
        <taxon>Orchidaceae</taxon>
        <taxon>Vanilloideae</taxon>
        <taxon>Vanilleae</taxon>
        <taxon>Vanilla</taxon>
    </lineage>
</organism>
<protein>
    <submittedName>
        <fullName evidence="2">Uncharacterized protein</fullName>
    </submittedName>
</protein>
<name>A0A835U8J4_VANPL</name>
<evidence type="ECO:0000313" key="2">
    <source>
        <dbReference type="EMBL" id="KAG0450101.1"/>
    </source>
</evidence>
<sequence length="85" mass="9706">MGKKQTPLAQFLKFEKKVHQPVRKQEHERSHGIKINGCSKLDISDRDVSSVKAMLWGENEQQESEKDTGGADHPEDDVDTCLRMQ</sequence>
<proteinExistence type="predicted"/>
<feature type="region of interest" description="Disordered" evidence="1">
    <location>
        <begin position="55"/>
        <end position="85"/>
    </location>
</feature>
<feature type="compositionally biased region" description="Basic and acidic residues" evidence="1">
    <location>
        <begin position="63"/>
        <end position="73"/>
    </location>
</feature>
<accession>A0A835U8J4</accession>
<dbReference type="Proteomes" id="UP000639772">
    <property type="component" value="Unassembled WGS sequence"/>
</dbReference>